<organism evidence="1 2">
    <name type="scientific">Acidiluteibacter ferrifornacis</name>
    <dbReference type="NCBI Taxonomy" id="2692424"/>
    <lineage>
        <taxon>Bacteria</taxon>
        <taxon>Pseudomonadati</taxon>
        <taxon>Bacteroidota</taxon>
        <taxon>Flavobacteriia</taxon>
        <taxon>Flavobacteriales</taxon>
        <taxon>Cryomorphaceae</taxon>
        <taxon>Acidiluteibacter</taxon>
    </lineage>
</organism>
<dbReference type="InterPro" id="IPR011463">
    <property type="entry name" value="DUF1569"/>
</dbReference>
<dbReference type="InterPro" id="IPR034660">
    <property type="entry name" value="DinB/YfiT-like"/>
</dbReference>
<dbReference type="EMBL" id="WWNE01000007">
    <property type="protein sequence ID" value="NBG66270.1"/>
    <property type="molecule type" value="Genomic_DNA"/>
</dbReference>
<sequence>MFEKEKVDSIIARINLLTTNSQPVWGKMSVSQMLSHCCVSYELVYENNHPKPKGIKKWLLKKFVKPIVVSEKPYKNNSRTAPEFIIVAEKDFDVEKKRLIEYIIKTQTLGEAYFDHLESHAFGKLTVREWNTLFSKHLEHHLKQFGV</sequence>
<name>A0A6N9NM12_9FLAO</name>
<keyword evidence="2" id="KW-1185">Reference proteome</keyword>
<comment type="caution">
    <text evidence="1">The sequence shown here is derived from an EMBL/GenBank/DDBJ whole genome shotgun (WGS) entry which is preliminary data.</text>
</comment>
<gene>
    <name evidence="1" type="ORF">GQN54_09090</name>
</gene>
<protein>
    <submittedName>
        <fullName evidence="1">DUF1569 domain-containing protein</fullName>
    </submittedName>
</protein>
<proteinExistence type="predicted"/>
<dbReference type="Pfam" id="PF07606">
    <property type="entry name" value="DUF1569"/>
    <property type="match status" value="1"/>
</dbReference>
<evidence type="ECO:0000313" key="2">
    <source>
        <dbReference type="Proteomes" id="UP000470771"/>
    </source>
</evidence>
<dbReference type="AlphaFoldDB" id="A0A6N9NM12"/>
<evidence type="ECO:0000313" key="1">
    <source>
        <dbReference type="EMBL" id="NBG66270.1"/>
    </source>
</evidence>
<dbReference type="Proteomes" id="UP000470771">
    <property type="component" value="Unassembled WGS sequence"/>
</dbReference>
<dbReference type="Gene3D" id="1.20.120.450">
    <property type="entry name" value="dinb family like domain"/>
    <property type="match status" value="1"/>
</dbReference>
<accession>A0A6N9NM12</accession>
<reference evidence="1 2" key="1">
    <citation type="submission" date="2019-12" db="EMBL/GenBank/DDBJ databases">
        <authorList>
            <person name="Zhao J."/>
        </authorList>
    </citation>
    <scope>NUCLEOTIDE SEQUENCE [LARGE SCALE GENOMIC DNA]</scope>
    <source>
        <strain evidence="1 2">S-15</strain>
    </source>
</reference>
<dbReference type="RefSeq" id="WP_160633229.1">
    <property type="nucleotide sequence ID" value="NZ_WWNE01000007.1"/>
</dbReference>